<comment type="caution">
    <text evidence="3">The sequence shown here is derived from an EMBL/GenBank/DDBJ whole genome shotgun (WGS) entry which is preliminary data.</text>
</comment>
<dbReference type="EMBL" id="JACOFW010000002">
    <property type="protein sequence ID" value="MBC3806258.1"/>
    <property type="molecule type" value="Genomic_DNA"/>
</dbReference>
<dbReference type="Gene3D" id="1.25.40.10">
    <property type="entry name" value="Tetratricopeptide repeat domain"/>
    <property type="match status" value="1"/>
</dbReference>
<feature type="signal peptide" evidence="2">
    <location>
        <begin position="1"/>
        <end position="21"/>
    </location>
</feature>
<keyword evidence="4" id="KW-1185">Reference proteome</keyword>
<gene>
    <name evidence="3" type="ORF">H8K52_02725</name>
</gene>
<dbReference type="Proteomes" id="UP000648257">
    <property type="component" value="Unassembled WGS sequence"/>
</dbReference>
<feature type="chain" id="PRO_5047130151" description="Tetratricopeptide repeat protein" evidence="2">
    <location>
        <begin position="22"/>
        <end position="455"/>
    </location>
</feature>
<evidence type="ECO:0000256" key="1">
    <source>
        <dbReference type="PROSITE-ProRule" id="PRU00339"/>
    </source>
</evidence>
<keyword evidence="2" id="KW-0732">Signal</keyword>
<evidence type="ECO:0000313" key="4">
    <source>
        <dbReference type="Proteomes" id="UP000648257"/>
    </source>
</evidence>
<sequence>MRFLFSFLFSCALLFIGVDHACAQKNSKTEQDILMQLKTFPHVYDLVVQSKLKEAIEELNKSATDNEANPIFFNLLGVLQTQQKDYASAAISFERVVLIEPNNAGAWLDLAIASLESGSVVSASSYFDYIETNFPPPAPLKKMMQSYRKRIELMQRADRKWRFSTDAMLGYDSNANSGLQVAVIPVTFGADRVELKLDPKYQARSDQFAQMSANTQFHQNYATFGLDFGLAAKLRQYRIEHNFSSVELSSNLALQRPTDFGLASISMTADYNALAAKSLLNSMRVNGSLERNQWGCRYGGGVELELRRYINLKELNANTTWLQLGGACNVRILPKPTHVALILRAGHDRPTGSRAGGRTVKHDLIVQVGTSLSANWRLDLSANISNGQDDSGYSALLESNAARYLRRNIYRAQITYPLDTDTDLFLRVDDNKIRSNIPLFTQSGKTASFGLQKRF</sequence>
<dbReference type="SUPFAM" id="SSF48452">
    <property type="entry name" value="TPR-like"/>
    <property type="match status" value="1"/>
</dbReference>
<feature type="repeat" description="TPR" evidence="1">
    <location>
        <begin position="70"/>
        <end position="103"/>
    </location>
</feature>
<reference evidence="3 4" key="1">
    <citation type="submission" date="2020-08" db="EMBL/GenBank/DDBJ databases">
        <title>Novel species isolated from subtropical streams in China.</title>
        <authorList>
            <person name="Lu H."/>
        </authorList>
    </citation>
    <scope>NUCLEOTIDE SEQUENCE [LARGE SCALE GENOMIC DNA]</scope>
    <source>
        <strain evidence="3 4">KACC 16656</strain>
    </source>
</reference>
<dbReference type="RefSeq" id="WP_186921193.1">
    <property type="nucleotide sequence ID" value="NZ_JACOFW010000002.1"/>
</dbReference>
<name>A0ABR6X0T4_9BURK</name>
<evidence type="ECO:0000313" key="3">
    <source>
        <dbReference type="EMBL" id="MBC3806258.1"/>
    </source>
</evidence>
<dbReference type="InterPro" id="IPR019734">
    <property type="entry name" value="TPR_rpt"/>
</dbReference>
<accession>A0ABR6X0T4</accession>
<dbReference type="InterPro" id="IPR011990">
    <property type="entry name" value="TPR-like_helical_dom_sf"/>
</dbReference>
<dbReference type="PROSITE" id="PS50005">
    <property type="entry name" value="TPR"/>
    <property type="match status" value="1"/>
</dbReference>
<protein>
    <recommendedName>
        <fullName evidence="5">Tetratricopeptide repeat protein</fullName>
    </recommendedName>
</protein>
<organism evidence="3 4">
    <name type="scientific">Undibacterium seohonense</name>
    <dbReference type="NCBI Taxonomy" id="1344950"/>
    <lineage>
        <taxon>Bacteria</taxon>
        <taxon>Pseudomonadati</taxon>
        <taxon>Pseudomonadota</taxon>
        <taxon>Betaproteobacteria</taxon>
        <taxon>Burkholderiales</taxon>
        <taxon>Oxalobacteraceae</taxon>
        <taxon>Undibacterium</taxon>
    </lineage>
</organism>
<evidence type="ECO:0000256" key="2">
    <source>
        <dbReference type="SAM" id="SignalP"/>
    </source>
</evidence>
<proteinExistence type="predicted"/>
<keyword evidence="1" id="KW-0802">TPR repeat</keyword>
<evidence type="ECO:0008006" key="5">
    <source>
        <dbReference type="Google" id="ProtNLM"/>
    </source>
</evidence>